<dbReference type="Proteomes" id="UP001162164">
    <property type="component" value="Unassembled WGS sequence"/>
</dbReference>
<proteinExistence type="predicted"/>
<organism evidence="2 3">
    <name type="scientific">Molorchus minor</name>
    <dbReference type="NCBI Taxonomy" id="1323400"/>
    <lineage>
        <taxon>Eukaryota</taxon>
        <taxon>Metazoa</taxon>
        <taxon>Ecdysozoa</taxon>
        <taxon>Arthropoda</taxon>
        <taxon>Hexapoda</taxon>
        <taxon>Insecta</taxon>
        <taxon>Pterygota</taxon>
        <taxon>Neoptera</taxon>
        <taxon>Endopterygota</taxon>
        <taxon>Coleoptera</taxon>
        <taxon>Polyphaga</taxon>
        <taxon>Cucujiformia</taxon>
        <taxon>Chrysomeloidea</taxon>
        <taxon>Cerambycidae</taxon>
        <taxon>Lamiinae</taxon>
        <taxon>Monochamini</taxon>
        <taxon>Molorchus</taxon>
    </lineage>
</organism>
<keyword evidence="3" id="KW-1185">Reference proteome</keyword>
<evidence type="ECO:0000256" key="1">
    <source>
        <dbReference type="SAM" id="MobiDB-lite"/>
    </source>
</evidence>
<name>A0ABQ9JUU3_9CUCU</name>
<reference evidence="2" key="1">
    <citation type="journal article" date="2023" name="Insect Mol. Biol.">
        <title>Genome sequencing provides insights into the evolution of gene families encoding plant cell wall-degrading enzymes in longhorned beetles.</title>
        <authorList>
            <person name="Shin N.R."/>
            <person name="Okamura Y."/>
            <person name="Kirsch R."/>
            <person name="Pauchet Y."/>
        </authorList>
    </citation>
    <scope>NUCLEOTIDE SEQUENCE</scope>
    <source>
        <strain evidence="2">MMC_N1</strain>
    </source>
</reference>
<sequence length="191" mass="21807">MLLPPDSSYRDAEVIHRFYENKNKEVRKIAANEKTIDIDNQEKTDTAETYIYELNRNDDNEMPDFVLLETIETDNNNYYETFEDLGSSAVDAELTPLQNKEKATATKTVQDKVICSEPATQTSSAKQNTSRSRTSNINEDNWKKVTPKDLKKITSTPLRSIGDATDRKNLKKKASGNCCKGFDFIKHCRKI</sequence>
<accession>A0ABQ9JUU3</accession>
<feature type="region of interest" description="Disordered" evidence="1">
    <location>
        <begin position="118"/>
        <end position="140"/>
    </location>
</feature>
<gene>
    <name evidence="2" type="ORF">NQ317_018022</name>
</gene>
<evidence type="ECO:0000313" key="3">
    <source>
        <dbReference type="Proteomes" id="UP001162164"/>
    </source>
</evidence>
<evidence type="ECO:0000313" key="2">
    <source>
        <dbReference type="EMBL" id="KAJ8981050.1"/>
    </source>
</evidence>
<feature type="compositionally biased region" description="Polar residues" evidence="1">
    <location>
        <begin position="118"/>
        <end position="139"/>
    </location>
</feature>
<protein>
    <submittedName>
        <fullName evidence="2">Uncharacterized protein</fullName>
    </submittedName>
</protein>
<dbReference type="EMBL" id="JAPWTJ010000208">
    <property type="protein sequence ID" value="KAJ8981050.1"/>
    <property type="molecule type" value="Genomic_DNA"/>
</dbReference>
<comment type="caution">
    <text evidence="2">The sequence shown here is derived from an EMBL/GenBank/DDBJ whole genome shotgun (WGS) entry which is preliminary data.</text>
</comment>